<evidence type="ECO:0000256" key="1">
    <source>
        <dbReference type="SAM" id="Phobius"/>
    </source>
</evidence>
<accession>A0A1J5QC11</accession>
<feature type="transmembrane region" description="Helical" evidence="1">
    <location>
        <begin position="12"/>
        <end position="33"/>
    </location>
</feature>
<dbReference type="EMBL" id="MLJW01001612">
    <property type="protein sequence ID" value="OIQ77452.1"/>
    <property type="molecule type" value="Genomic_DNA"/>
</dbReference>
<dbReference type="PANTHER" id="PTHR30093">
    <property type="entry name" value="GENERAL SECRETION PATHWAY PROTEIN G"/>
    <property type="match status" value="1"/>
</dbReference>
<comment type="caution">
    <text evidence="2">The sequence shown here is derived from an EMBL/GenBank/DDBJ whole genome shotgun (WGS) entry which is preliminary data.</text>
</comment>
<dbReference type="PROSITE" id="PS00409">
    <property type="entry name" value="PROKAR_NTER_METHYL"/>
    <property type="match status" value="1"/>
</dbReference>
<dbReference type="Pfam" id="PF07963">
    <property type="entry name" value="N_methyl"/>
    <property type="match status" value="1"/>
</dbReference>
<dbReference type="NCBIfam" id="TIGR02532">
    <property type="entry name" value="IV_pilin_GFxxxE"/>
    <property type="match status" value="1"/>
</dbReference>
<dbReference type="PANTHER" id="PTHR30093:SF7">
    <property type="entry name" value="MSHA MAJOR PILIN SUBUNIT MSHA"/>
    <property type="match status" value="1"/>
</dbReference>
<organism evidence="2">
    <name type="scientific">mine drainage metagenome</name>
    <dbReference type="NCBI Taxonomy" id="410659"/>
    <lineage>
        <taxon>unclassified sequences</taxon>
        <taxon>metagenomes</taxon>
        <taxon>ecological metagenomes</taxon>
    </lineage>
</organism>
<sequence length="189" mass="18350">MNVTMTKSNQGFTLIELVLVITIIGILAAVALPRFTNMQRDARIAKLNGIRGATGGAVAMVHGVLLARSGVPDPAPCPGTASTADNVTTVCTESGLVSVVNGYPQALAPGAGAGIISAAGLTSAFSPSAAQMFAEGYATSGGGSAINSVLTIEVVGGTDAGACSFTYSPSTGGAPGSGASISVVDTAGC</sequence>
<protein>
    <submittedName>
        <fullName evidence="2">Fimbrial protein</fullName>
    </submittedName>
</protein>
<dbReference type="InterPro" id="IPR045584">
    <property type="entry name" value="Pilin-like"/>
</dbReference>
<keyword evidence="1" id="KW-1133">Transmembrane helix</keyword>
<evidence type="ECO:0000313" key="2">
    <source>
        <dbReference type="EMBL" id="OIQ77452.1"/>
    </source>
</evidence>
<dbReference type="AlphaFoldDB" id="A0A1J5QC11"/>
<gene>
    <name evidence="2" type="primary">pilE_18</name>
    <name evidence="2" type="ORF">GALL_408540</name>
</gene>
<proteinExistence type="predicted"/>
<keyword evidence="1" id="KW-0812">Transmembrane</keyword>
<reference evidence="2" key="1">
    <citation type="submission" date="2016-10" db="EMBL/GenBank/DDBJ databases">
        <title>Sequence of Gallionella enrichment culture.</title>
        <authorList>
            <person name="Poehlein A."/>
            <person name="Muehling M."/>
            <person name="Daniel R."/>
        </authorList>
    </citation>
    <scope>NUCLEOTIDE SEQUENCE</scope>
</reference>
<name>A0A1J5QC11_9ZZZZ</name>
<dbReference type="Gene3D" id="3.30.700.10">
    <property type="entry name" value="Glycoprotein, Type 4 Pilin"/>
    <property type="match status" value="1"/>
</dbReference>
<keyword evidence="1" id="KW-0472">Membrane</keyword>
<dbReference type="InterPro" id="IPR012902">
    <property type="entry name" value="N_methyl_site"/>
</dbReference>
<dbReference type="SUPFAM" id="SSF54523">
    <property type="entry name" value="Pili subunits"/>
    <property type="match status" value="1"/>
</dbReference>